<keyword evidence="1" id="KW-0175">Coiled coil</keyword>
<accession>A0ABP6WH52</accession>
<reference evidence="3" key="1">
    <citation type="journal article" date="2019" name="Int. J. Syst. Evol. Microbiol.">
        <title>The Global Catalogue of Microorganisms (GCM) 10K type strain sequencing project: providing services to taxonomists for standard genome sequencing and annotation.</title>
        <authorList>
            <consortium name="The Broad Institute Genomics Platform"/>
            <consortium name="The Broad Institute Genome Sequencing Center for Infectious Disease"/>
            <person name="Wu L."/>
            <person name="Ma J."/>
        </authorList>
    </citation>
    <scope>NUCLEOTIDE SEQUENCE [LARGE SCALE GENOMIC DNA]</scope>
    <source>
        <strain evidence="3">JCM 16928</strain>
    </source>
</reference>
<evidence type="ECO:0008006" key="4">
    <source>
        <dbReference type="Google" id="ProtNLM"/>
    </source>
</evidence>
<feature type="coiled-coil region" evidence="1">
    <location>
        <begin position="82"/>
        <end position="109"/>
    </location>
</feature>
<gene>
    <name evidence="2" type="ORF">GCM10022235_17080</name>
</gene>
<name>A0ABP6WH52_9ACTN</name>
<dbReference type="EMBL" id="BAABAA010000002">
    <property type="protein sequence ID" value="GAA3550053.1"/>
    <property type="molecule type" value="Genomic_DNA"/>
</dbReference>
<comment type="caution">
    <text evidence="2">The sequence shown here is derived from an EMBL/GenBank/DDBJ whole genome shotgun (WGS) entry which is preliminary data.</text>
</comment>
<keyword evidence="3" id="KW-1185">Reference proteome</keyword>
<dbReference type="Proteomes" id="UP001501222">
    <property type="component" value="Unassembled WGS sequence"/>
</dbReference>
<sequence length="278" mass="30704">MQRSKTAGNLVLLPAIDLKADYDEESEEPEDAGTSQWVDEAPTFQADLLAALQKLSGSKVLERPEWATRYATAEQLHLQSEVVKQQKRVETARAKLAKLQQEKEAAEVKDQLFLGTGRALELEVKAVLEILGGDVTEPEPGRDDWKVAFPEGQAVVEVKGVGKSAAEKHAAQLEKWVAGALEETGASPKGILVVNTWREVPLSERAGVDFPDQMIPYCVSRNHCLVTGLQLFVIRDQVTKDPSQANYWREKLLETAGVVTGCEDWRAIIQESKSDQEA</sequence>
<proteinExistence type="predicted"/>
<protein>
    <recommendedName>
        <fullName evidence="4">Restriction endonuclease</fullName>
    </recommendedName>
</protein>
<evidence type="ECO:0000256" key="1">
    <source>
        <dbReference type="SAM" id="Coils"/>
    </source>
</evidence>
<organism evidence="2 3">
    <name type="scientific">Kribbella ginsengisoli</name>
    <dbReference type="NCBI Taxonomy" id="363865"/>
    <lineage>
        <taxon>Bacteria</taxon>
        <taxon>Bacillati</taxon>
        <taxon>Actinomycetota</taxon>
        <taxon>Actinomycetes</taxon>
        <taxon>Propionibacteriales</taxon>
        <taxon>Kribbellaceae</taxon>
        <taxon>Kribbella</taxon>
    </lineage>
</organism>
<evidence type="ECO:0000313" key="3">
    <source>
        <dbReference type="Proteomes" id="UP001501222"/>
    </source>
</evidence>
<evidence type="ECO:0000313" key="2">
    <source>
        <dbReference type="EMBL" id="GAA3550053.1"/>
    </source>
</evidence>